<dbReference type="Proteomes" id="UP000663860">
    <property type="component" value="Unassembled WGS sequence"/>
</dbReference>
<feature type="non-terminal residue" evidence="2">
    <location>
        <position position="1"/>
    </location>
</feature>
<name>A0A815TBC5_9BILA</name>
<evidence type="ECO:0000313" key="3">
    <source>
        <dbReference type="Proteomes" id="UP000663860"/>
    </source>
</evidence>
<evidence type="ECO:0000313" key="2">
    <source>
        <dbReference type="EMBL" id="CAF1499696.1"/>
    </source>
</evidence>
<sequence>TAVGADVAAAAMPVSNTSSTSSTSELHASTKAELKEALEQQCLEKSTMNQMVFDYLLADKKYLKK</sequence>
<reference evidence="2" key="1">
    <citation type="submission" date="2021-02" db="EMBL/GenBank/DDBJ databases">
        <authorList>
            <person name="Nowell W R."/>
        </authorList>
    </citation>
    <scope>NUCLEOTIDE SEQUENCE</scope>
</reference>
<proteinExistence type="predicted"/>
<feature type="region of interest" description="Disordered" evidence="1">
    <location>
        <begin position="1"/>
        <end position="30"/>
    </location>
</feature>
<evidence type="ECO:0000256" key="1">
    <source>
        <dbReference type="SAM" id="MobiDB-lite"/>
    </source>
</evidence>
<dbReference type="AlphaFoldDB" id="A0A815TBC5"/>
<comment type="caution">
    <text evidence="2">The sequence shown here is derived from an EMBL/GenBank/DDBJ whole genome shotgun (WGS) entry which is preliminary data.</text>
</comment>
<accession>A0A815TBC5</accession>
<dbReference type="EMBL" id="CAJNOE010003169">
    <property type="protein sequence ID" value="CAF1499696.1"/>
    <property type="molecule type" value="Genomic_DNA"/>
</dbReference>
<organism evidence="2 3">
    <name type="scientific">Adineta steineri</name>
    <dbReference type="NCBI Taxonomy" id="433720"/>
    <lineage>
        <taxon>Eukaryota</taxon>
        <taxon>Metazoa</taxon>
        <taxon>Spiralia</taxon>
        <taxon>Gnathifera</taxon>
        <taxon>Rotifera</taxon>
        <taxon>Eurotatoria</taxon>
        <taxon>Bdelloidea</taxon>
        <taxon>Adinetida</taxon>
        <taxon>Adinetidae</taxon>
        <taxon>Adineta</taxon>
    </lineage>
</organism>
<gene>
    <name evidence="2" type="ORF">IZO911_LOCUS44940</name>
</gene>
<protein>
    <submittedName>
        <fullName evidence="2">Uncharacterized protein</fullName>
    </submittedName>
</protein>
<feature type="compositionally biased region" description="Low complexity" evidence="1">
    <location>
        <begin position="1"/>
        <end position="24"/>
    </location>
</feature>